<protein>
    <submittedName>
        <fullName evidence="1">Uncharacterized protein</fullName>
    </submittedName>
</protein>
<gene>
    <name evidence="1" type="ORF">GGQ74_001254</name>
</gene>
<keyword evidence="2" id="KW-1185">Reference proteome</keyword>
<dbReference type="EMBL" id="JAATJA010000001">
    <property type="protein sequence ID" value="NJB67614.1"/>
    <property type="molecule type" value="Genomic_DNA"/>
</dbReference>
<accession>A0A846QQY4</accession>
<dbReference type="Proteomes" id="UP000580856">
    <property type="component" value="Unassembled WGS sequence"/>
</dbReference>
<dbReference type="AlphaFoldDB" id="A0A846QQY4"/>
<proteinExistence type="predicted"/>
<reference evidence="1 2" key="1">
    <citation type="submission" date="2020-03" db="EMBL/GenBank/DDBJ databases">
        <title>Genomic Encyclopedia of Type Strains, Phase IV (KMG-IV): sequencing the most valuable type-strain genomes for metagenomic binning, comparative biology and taxonomic classification.</title>
        <authorList>
            <person name="Goeker M."/>
        </authorList>
    </citation>
    <scope>NUCLEOTIDE SEQUENCE [LARGE SCALE GENOMIC DNA]</scope>
    <source>
        <strain evidence="1 2">DSM 24233</strain>
    </source>
</reference>
<comment type="caution">
    <text evidence="1">The sequence shown here is derived from an EMBL/GenBank/DDBJ whole genome shotgun (WGS) entry which is preliminary data.</text>
</comment>
<name>A0A846QQY4_9BACT</name>
<sequence length="270" mass="30037">MGREFDELADGLVQETLVEAANTFFGARKNLDEEIEAYRKAADDFAAVEAVVLRKAGALNYLLLEGRAVADFYTAIGVSAPHLVDMPDPAVRDTDDLEPLLVLTTRGRYVGLVLNAYSALASEVEAYLHGRYYNASDGSGRKLITPNYSHLHKWCGRLNEKIRDVNENHSPSGTLCFVKGLDASLLERQRLSGATFDNYCQELDEELKFKPVECLGMNYIHPPDLPELRAVKRAVTAFARSLYAAHRDEVKRLLTGFATPSATRHDGRMD</sequence>
<dbReference type="RefSeq" id="WP_167940654.1">
    <property type="nucleotide sequence ID" value="NZ_JAATJA010000001.1"/>
</dbReference>
<evidence type="ECO:0000313" key="2">
    <source>
        <dbReference type="Proteomes" id="UP000580856"/>
    </source>
</evidence>
<organism evidence="1 2">
    <name type="scientific">Desulfobaculum xiamenense</name>
    <dbReference type="NCBI Taxonomy" id="995050"/>
    <lineage>
        <taxon>Bacteria</taxon>
        <taxon>Pseudomonadati</taxon>
        <taxon>Thermodesulfobacteriota</taxon>
        <taxon>Desulfovibrionia</taxon>
        <taxon>Desulfovibrionales</taxon>
        <taxon>Desulfovibrionaceae</taxon>
        <taxon>Desulfobaculum</taxon>
    </lineage>
</organism>
<evidence type="ECO:0000313" key="1">
    <source>
        <dbReference type="EMBL" id="NJB67614.1"/>
    </source>
</evidence>